<dbReference type="Proteomes" id="UP001465976">
    <property type="component" value="Unassembled WGS sequence"/>
</dbReference>
<feature type="chain" id="PRO_5045635334" evidence="9">
    <location>
        <begin position="21"/>
        <end position="486"/>
    </location>
</feature>
<evidence type="ECO:0000256" key="9">
    <source>
        <dbReference type="SAM" id="SignalP"/>
    </source>
</evidence>
<dbReference type="InterPro" id="IPR048328">
    <property type="entry name" value="Dyp_perox_C"/>
</dbReference>
<evidence type="ECO:0000256" key="1">
    <source>
        <dbReference type="ARBA" id="ARBA00001970"/>
    </source>
</evidence>
<dbReference type="EMBL" id="JBAHYK010000329">
    <property type="protein sequence ID" value="KAL0575177.1"/>
    <property type="molecule type" value="Genomic_DNA"/>
</dbReference>
<dbReference type="PANTHER" id="PTHR30521">
    <property type="entry name" value="DEFERROCHELATASE/PEROXIDASE"/>
    <property type="match status" value="1"/>
</dbReference>
<dbReference type="PANTHER" id="PTHR30521:SF4">
    <property type="entry name" value="DEFERROCHELATASE"/>
    <property type="match status" value="1"/>
</dbReference>
<keyword evidence="7" id="KW-0408">Iron</keyword>
<evidence type="ECO:0000256" key="7">
    <source>
        <dbReference type="ARBA" id="ARBA00023004"/>
    </source>
</evidence>
<keyword evidence="3" id="KW-0349">Heme</keyword>
<comment type="similarity">
    <text evidence="8">Belongs to the DyP-type peroxidase family.</text>
</comment>
<dbReference type="Pfam" id="PF21105">
    <property type="entry name" value="DyP_N"/>
    <property type="match status" value="1"/>
</dbReference>
<dbReference type="GO" id="GO:0004601">
    <property type="term" value="F:peroxidase activity"/>
    <property type="evidence" value="ECO:0007669"/>
    <property type="project" value="UniProtKB-KW"/>
</dbReference>
<dbReference type="Pfam" id="PF20628">
    <property type="entry name" value="Dyp_perox_C"/>
    <property type="match status" value="1"/>
</dbReference>
<dbReference type="SUPFAM" id="SSF54909">
    <property type="entry name" value="Dimeric alpha+beta barrel"/>
    <property type="match status" value="1"/>
</dbReference>
<name>A0ABR3FIH4_9AGAR</name>
<keyword evidence="2 12" id="KW-0575">Peroxidase</keyword>
<evidence type="ECO:0000256" key="2">
    <source>
        <dbReference type="ARBA" id="ARBA00022559"/>
    </source>
</evidence>
<feature type="signal peptide" evidence="9">
    <location>
        <begin position="1"/>
        <end position="20"/>
    </location>
</feature>
<keyword evidence="4" id="KW-0479">Metal-binding</keyword>
<evidence type="ECO:0000256" key="3">
    <source>
        <dbReference type="ARBA" id="ARBA00022617"/>
    </source>
</evidence>
<feature type="domain" description="Dyp-type peroxidase C-terminal" evidence="10">
    <location>
        <begin position="235"/>
        <end position="415"/>
    </location>
</feature>
<dbReference type="InterPro" id="IPR011008">
    <property type="entry name" value="Dimeric_a/b-barrel"/>
</dbReference>
<evidence type="ECO:0000256" key="6">
    <source>
        <dbReference type="ARBA" id="ARBA00023002"/>
    </source>
</evidence>
<evidence type="ECO:0000256" key="8">
    <source>
        <dbReference type="ARBA" id="ARBA00025737"/>
    </source>
</evidence>
<evidence type="ECO:0000313" key="12">
    <source>
        <dbReference type="EMBL" id="KAL0575177.1"/>
    </source>
</evidence>
<evidence type="ECO:0000313" key="13">
    <source>
        <dbReference type="Proteomes" id="UP001465976"/>
    </source>
</evidence>
<organism evidence="12 13">
    <name type="scientific">Marasmius crinis-equi</name>
    <dbReference type="NCBI Taxonomy" id="585013"/>
    <lineage>
        <taxon>Eukaryota</taxon>
        <taxon>Fungi</taxon>
        <taxon>Dikarya</taxon>
        <taxon>Basidiomycota</taxon>
        <taxon>Agaricomycotina</taxon>
        <taxon>Agaricomycetes</taxon>
        <taxon>Agaricomycetidae</taxon>
        <taxon>Agaricales</taxon>
        <taxon>Marasmiineae</taxon>
        <taxon>Marasmiaceae</taxon>
        <taxon>Marasmius</taxon>
    </lineage>
</organism>
<proteinExistence type="inferred from homology"/>
<dbReference type="InterPro" id="IPR049509">
    <property type="entry name" value="DyP_N"/>
</dbReference>
<dbReference type="PROSITE" id="PS51404">
    <property type="entry name" value="DYP_PEROXIDASE"/>
    <property type="match status" value="1"/>
</dbReference>
<evidence type="ECO:0000259" key="10">
    <source>
        <dbReference type="Pfam" id="PF20628"/>
    </source>
</evidence>
<dbReference type="InterPro" id="IPR006314">
    <property type="entry name" value="Dyp_peroxidase"/>
</dbReference>
<comment type="cofactor">
    <cofactor evidence="1">
        <name>heme b</name>
        <dbReference type="ChEBI" id="CHEBI:60344"/>
    </cofactor>
</comment>
<protein>
    <submittedName>
        <fullName evidence="12">Dye-decolorizing heme-containing peroxidase</fullName>
    </submittedName>
</protein>
<reference evidence="12 13" key="1">
    <citation type="submission" date="2024-02" db="EMBL/GenBank/DDBJ databases">
        <title>A draft genome for the cacao thread blight pathogen Marasmius crinis-equi.</title>
        <authorList>
            <person name="Cohen S.P."/>
            <person name="Baruah I.K."/>
            <person name="Amoako-Attah I."/>
            <person name="Bukari Y."/>
            <person name="Meinhardt L.W."/>
            <person name="Bailey B.A."/>
        </authorList>
    </citation>
    <scope>NUCLEOTIDE SEQUENCE [LARGE SCALE GENOMIC DNA]</scope>
    <source>
        <strain evidence="12 13">GH-76</strain>
    </source>
</reference>
<gene>
    <name evidence="12" type="primary">DyP1_7</name>
    <name evidence="12" type="ORF">V5O48_006799</name>
</gene>
<keyword evidence="13" id="KW-1185">Reference proteome</keyword>
<evidence type="ECO:0000259" key="11">
    <source>
        <dbReference type="Pfam" id="PF21105"/>
    </source>
</evidence>
<comment type="caution">
    <text evidence="12">The sequence shown here is derived from an EMBL/GenBank/DDBJ whole genome shotgun (WGS) entry which is preliminary data.</text>
</comment>
<sequence>MRSLVPLALGLLMHHGLARASVVQPRRNSPLLINPDAQPDLPSLPEAQAASAAVGLNLDDIQGDILIGMKKDKELFFFFNITDVATFKSKLKTDIHNRITSTTQLLDVATQPITAVNIAFSQSGLNALGVTDNLQDSNFGGGQFKDARLLGDPGTGNWVPGFSGTGIHGVILLASDTQSNIDNELKSIQSALDFGYMDGISQPAIQGFNGAPLPGQFVAKPGVILLGEDGDFQSQNRPAWTKSGSFLAFRQLKQRVPEFNKFLADHALSLPGLTQQENIDLLGARMVGRWKSGAPVDLAPLRDDPVLGADPQKNNDFTFDHPDLGSAFSMSTNQTFCPFSAHIQKSRPRFSLVNPELPTIHIMRAGIPYGPEVTETEATSQTSSDDPSLERGLAFVAYQSNLGNGFTFIQSSWVDNTFFPKGNVGVDPIIGSTNSGPPGNAQRTITGLDPTDFQKPMVLNEDFVVSRGGEYFFSPPISALISALSQ</sequence>
<accession>A0ABR3FIH4</accession>
<feature type="domain" description="DyP dimeric alpha+beta barrel" evidence="11">
    <location>
        <begin position="60"/>
        <end position="192"/>
    </location>
</feature>
<dbReference type="NCBIfam" id="TIGR01413">
    <property type="entry name" value="Dyp_perox_fam"/>
    <property type="match status" value="1"/>
</dbReference>
<evidence type="ECO:0000256" key="4">
    <source>
        <dbReference type="ARBA" id="ARBA00022723"/>
    </source>
</evidence>
<evidence type="ECO:0000256" key="5">
    <source>
        <dbReference type="ARBA" id="ARBA00022729"/>
    </source>
</evidence>
<keyword evidence="6" id="KW-0560">Oxidoreductase</keyword>
<keyword evidence="5 9" id="KW-0732">Signal</keyword>